<proteinExistence type="predicted"/>
<feature type="region of interest" description="Disordered" evidence="1">
    <location>
        <begin position="138"/>
        <end position="230"/>
    </location>
</feature>
<reference evidence="3" key="1">
    <citation type="submission" date="2011-08" db="EMBL/GenBank/DDBJ databases">
        <authorList>
            <person name="Rombauts S."/>
        </authorList>
    </citation>
    <scope>NUCLEOTIDE SEQUENCE</scope>
    <source>
        <strain evidence="3">London</strain>
    </source>
</reference>
<dbReference type="EnsemblMetazoa" id="tetur36g01280.1">
    <property type="protein sequence ID" value="tetur36g01280.1"/>
    <property type="gene ID" value="tetur36g01280"/>
</dbReference>
<reference evidence="2" key="2">
    <citation type="submission" date="2015-06" db="UniProtKB">
        <authorList>
            <consortium name="EnsemblMetazoa"/>
        </authorList>
    </citation>
    <scope>IDENTIFICATION</scope>
</reference>
<organism evidence="2 3">
    <name type="scientific">Tetranychus urticae</name>
    <name type="common">Two-spotted spider mite</name>
    <dbReference type="NCBI Taxonomy" id="32264"/>
    <lineage>
        <taxon>Eukaryota</taxon>
        <taxon>Metazoa</taxon>
        <taxon>Ecdysozoa</taxon>
        <taxon>Arthropoda</taxon>
        <taxon>Chelicerata</taxon>
        <taxon>Arachnida</taxon>
        <taxon>Acari</taxon>
        <taxon>Acariformes</taxon>
        <taxon>Trombidiformes</taxon>
        <taxon>Prostigmata</taxon>
        <taxon>Eleutherengona</taxon>
        <taxon>Raphignathae</taxon>
        <taxon>Tetranychoidea</taxon>
        <taxon>Tetranychidae</taxon>
        <taxon>Tetranychus</taxon>
    </lineage>
</organism>
<feature type="compositionally biased region" description="Basic and acidic residues" evidence="1">
    <location>
        <begin position="203"/>
        <end position="212"/>
    </location>
</feature>
<dbReference type="Proteomes" id="UP000015104">
    <property type="component" value="Unassembled WGS sequence"/>
</dbReference>
<protein>
    <submittedName>
        <fullName evidence="2">Uncharacterized protein</fullName>
    </submittedName>
</protein>
<dbReference type="EMBL" id="CAEY01001043">
    <property type="status" value="NOT_ANNOTATED_CDS"/>
    <property type="molecule type" value="Genomic_DNA"/>
</dbReference>
<evidence type="ECO:0000313" key="2">
    <source>
        <dbReference type="EnsemblMetazoa" id="tetur36g01280.1"/>
    </source>
</evidence>
<dbReference type="AlphaFoldDB" id="T1L3V8"/>
<dbReference type="HOGENOM" id="CLU_352792_0_0_1"/>
<feature type="compositionally biased region" description="Polar residues" evidence="1">
    <location>
        <begin position="308"/>
        <end position="338"/>
    </location>
</feature>
<name>T1L3V8_TETUR</name>
<sequence>MTRQVETRIKRQIIMEDGKVIADSGPQITTRTKEDNWTEESENCAKKGSPVDAKSIVPMVKSSPVKIEKDHVVCEKIETKNTTREAKHERFQYHDESISELTGYDIHQKALVSPNDLITINCDLIDVKQDIEEANFEDKGVIDDPPKGKLTHYSSKSHKVTDKEEIKETSKLGVDGEIKTETVRTHHHEEVDDDEEPDEDEDSSKKSKDIKELTVNQLPEISKETSNRIEYSQNYETPIIQPNNEGNHRGHVDIKPIYDIGGRADHTTKWLESHFGSSDTSQNDKEISSSSGSAVDRRGRPRQRINPAMSQSYDEAYYSRSNTYGENTNRSHSNLSKPSTDKFDCLTSPSPSPVAPIGSRKSTKKLANHEIGYDKANDSGNSNGTCTSSESSYYNGVDYHHSSEGSLSPSGHSYNTNQTFSKHQRCHCFTDSPVNKRFSHQSHDSKPVSINSSQHFIKSNHKNNNNNRNLIIRVKHRVSKEDASVQASLSDEEYNYDDFKETAKHGRNAIVITDVNKNVGGTIVRPRPIKTYYFGEKVEPIVGSDCSNNQIDSNNNNNSGHGDKSFGKKNYSQILPIDCSFNSTSYAYQGDPDEMKMPFIENGKFLTSPEHKRIINGSLDRLFNGSSRTDLFQTRDRGSLSNWRSTINLRSNGLATIDAPLTRSGLYQSKDDSCKSYRDSGFRANTFTRKHHGSVNCLNERFKYDQIDDKLDSFGFNSSNRGLSPIQERKSLLNLRKIDLILKDKSNGATRWPVLNSSSNKIKNVSSLYNGFDNYHIPREANSFRNRSTTLSYFKAH</sequence>
<keyword evidence="3" id="KW-1185">Reference proteome</keyword>
<evidence type="ECO:0000313" key="3">
    <source>
        <dbReference type="Proteomes" id="UP000015104"/>
    </source>
</evidence>
<evidence type="ECO:0000256" key="1">
    <source>
        <dbReference type="SAM" id="MobiDB-lite"/>
    </source>
</evidence>
<feature type="compositionally biased region" description="Basic and acidic residues" evidence="1">
    <location>
        <begin position="159"/>
        <end position="190"/>
    </location>
</feature>
<feature type="compositionally biased region" description="Low complexity" evidence="1">
    <location>
        <begin position="545"/>
        <end position="559"/>
    </location>
</feature>
<feature type="compositionally biased region" description="Acidic residues" evidence="1">
    <location>
        <begin position="191"/>
        <end position="202"/>
    </location>
</feature>
<feature type="region of interest" description="Disordered" evidence="1">
    <location>
        <begin position="545"/>
        <end position="567"/>
    </location>
</feature>
<feature type="region of interest" description="Disordered" evidence="1">
    <location>
        <begin position="273"/>
        <end position="363"/>
    </location>
</feature>
<feature type="compositionally biased region" description="Basic and acidic residues" evidence="1">
    <location>
        <begin position="138"/>
        <end position="147"/>
    </location>
</feature>
<accession>T1L3V8</accession>